<gene>
    <name evidence="1" type="ORF">A3207_03975</name>
</gene>
<dbReference type="OMA" id="EREYCCH"/>
<sequence length="207" mass="23152">MPAGCRIEISYIDPETYSSIVNHELRKEILRTLYAMALDKPPTKQELADKLGMGYHQVSYQLGQQLSEFWSVVDEKKVRGTRMEYIAPSSPSSVYITLGKDGELFVVDPLANIFGQLSKVGTRCDGCSEKEYLKCLKHVEEGCFCGNELTKEEVAFLNKNGRKKPFRPMDLALVCALKGITSGRKCVISIPCDSCPFMRRAIVIDGL</sequence>
<evidence type="ECO:0000313" key="1">
    <source>
        <dbReference type="EMBL" id="TQS81569.1"/>
    </source>
</evidence>
<dbReference type="EMBL" id="LVVT01000022">
    <property type="protein sequence ID" value="TQS81569.1"/>
    <property type="molecule type" value="Genomic_DNA"/>
</dbReference>
<dbReference type="AlphaFoldDB" id="A0A8J8PFH7"/>
<dbReference type="GeneID" id="41322663"/>
<reference evidence="1" key="1">
    <citation type="submission" date="2016-03" db="EMBL/GenBank/DDBJ databases">
        <authorList>
            <person name="Borrel G."/>
            <person name="Mccann A."/>
            <person name="O'Toole P.W."/>
        </authorList>
    </citation>
    <scope>NUCLEOTIDE SEQUENCE</scope>
    <source>
        <strain evidence="1">183</strain>
    </source>
</reference>
<proteinExistence type="predicted"/>
<protein>
    <submittedName>
        <fullName evidence="1">Uncharacterized protein</fullName>
    </submittedName>
</protein>
<dbReference type="Proteomes" id="UP000752814">
    <property type="component" value="Unassembled WGS sequence"/>
</dbReference>
<dbReference type="RefSeq" id="WP_020448152.1">
    <property type="nucleotide sequence ID" value="NZ_CAYAYA010000022.1"/>
</dbReference>
<organism evidence="1 2">
    <name type="scientific">Candidatus Methanomassiliicoccus intestinalis</name>
    <dbReference type="NCBI Taxonomy" id="1406512"/>
    <lineage>
        <taxon>Archaea</taxon>
        <taxon>Methanobacteriati</taxon>
        <taxon>Thermoplasmatota</taxon>
        <taxon>Thermoplasmata</taxon>
        <taxon>Methanomassiliicoccales</taxon>
        <taxon>Methanomassiliicoccaceae</taxon>
        <taxon>Methanomassiliicoccus</taxon>
    </lineage>
</organism>
<evidence type="ECO:0000313" key="2">
    <source>
        <dbReference type="Proteomes" id="UP000752814"/>
    </source>
</evidence>
<name>A0A8J8PFH7_9ARCH</name>
<comment type="caution">
    <text evidence="1">The sequence shown here is derived from an EMBL/GenBank/DDBJ whole genome shotgun (WGS) entry which is preliminary data.</text>
</comment>
<accession>A0A8J8PFH7</accession>